<evidence type="ECO:0000256" key="5">
    <source>
        <dbReference type="ARBA" id="ARBA00022692"/>
    </source>
</evidence>
<evidence type="ECO:0000256" key="6">
    <source>
        <dbReference type="ARBA" id="ARBA00022989"/>
    </source>
</evidence>
<dbReference type="PANTHER" id="PTHR35011:SF2">
    <property type="entry name" value="2,3-DIKETO-L-GULONATE TRAP TRANSPORTER SMALL PERMEASE PROTEIN YIAM"/>
    <property type="match status" value="1"/>
</dbReference>
<keyword evidence="2 9" id="KW-0813">Transport</keyword>
<evidence type="ECO:0000256" key="3">
    <source>
        <dbReference type="ARBA" id="ARBA00022475"/>
    </source>
</evidence>
<feature type="transmembrane region" description="Helical" evidence="9">
    <location>
        <begin position="138"/>
        <end position="159"/>
    </location>
</feature>
<evidence type="ECO:0000313" key="12">
    <source>
        <dbReference type="Proteomes" id="UP001234585"/>
    </source>
</evidence>
<keyword evidence="12" id="KW-1185">Reference proteome</keyword>
<evidence type="ECO:0000313" key="11">
    <source>
        <dbReference type="EMBL" id="WLR99398.1"/>
    </source>
</evidence>
<dbReference type="GO" id="GO:0022857">
    <property type="term" value="F:transmembrane transporter activity"/>
    <property type="evidence" value="ECO:0007669"/>
    <property type="project" value="UniProtKB-UniRule"/>
</dbReference>
<dbReference type="Pfam" id="PF04290">
    <property type="entry name" value="DctQ"/>
    <property type="match status" value="1"/>
</dbReference>
<protein>
    <recommendedName>
        <fullName evidence="9">TRAP transporter small permease protein</fullName>
    </recommendedName>
</protein>
<dbReference type="InterPro" id="IPR055348">
    <property type="entry name" value="DctQ"/>
</dbReference>
<comment type="subunit">
    <text evidence="9">The complex comprises the extracytoplasmic solute receptor protein and the two transmembrane proteins.</text>
</comment>
<reference evidence="11 12" key="1">
    <citation type="submission" date="2023-08" db="EMBL/GenBank/DDBJ databases">
        <title>Pathogen: clinical or host-associated sample.</title>
        <authorList>
            <person name="Hergert J."/>
            <person name="Casey R."/>
            <person name="Wagner J."/>
            <person name="Young E.L."/>
            <person name="Oakeson K.F."/>
        </authorList>
    </citation>
    <scope>NUCLEOTIDE SEQUENCE [LARGE SCALE GENOMIC DNA]</scope>
    <source>
        <strain evidence="11 12">1760953</strain>
        <plasmid evidence="11 12">unnamed1</plasmid>
    </source>
</reference>
<comment type="function">
    <text evidence="9">Part of the tripartite ATP-independent periplasmic (TRAP) transport system.</text>
</comment>
<dbReference type="GO" id="GO:0015740">
    <property type="term" value="P:C4-dicarboxylate transport"/>
    <property type="evidence" value="ECO:0007669"/>
    <property type="project" value="TreeGrafter"/>
</dbReference>
<proteinExistence type="inferred from homology"/>
<dbReference type="EMBL" id="CP132303">
    <property type="protein sequence ID" value="WLR99398.1"/>
    <property type="molecule type" value="Genomic_DNA"/>
</dbReference>
<feature type="transmembrane region" description="Helical" evidence="9">
    <location>
        <begin position="58"/>
        <end position="76"/>
    </location>
</feature>
<evidence type="ECO:0000256" key="2">
    <source>
        <dbReference type="ARBA" id="ARBA00022448"/>
    </source>
</evidence>
<keyword evidence="6 9" id="KW-1133">Transmembrane helix</keyword>
<comment type="similarity">
    <text evidence="8 9">Belongs to the TRAP transporter small permease family.</text>
</comment>
<name>A0AA50CNU0_9HYPH</name>
<keyword evidence="7 9" id="KW-0472">Membrane</keyword>
<feature type="transmembrane region" description="Helical" evidence="9">
    <location>
        <begin position="24"/>
        <end position="46"/>
    </location>
</feature>
<organism evidence="11 12">
    <name type="scientific">Shinella sumterensis</name>
    <dbReference type="NCBI Taxonomy" id="1967501"/>
    <lineage>
        <taxon>Bacteria</taxon>
        <taxon>Pseudomonadati</taxon>
        <taxon>Pseudomonadota</taxon>
        <taxon>Alphaproteobacteria</taxon>
        <taxon>Hyphomicrobiales</taxon>
        <taxon>Rhizobiaceae</taxon>
        <taxon>Shinella</taxon>
    </lineage>
</organism>
<feature type="domain" description="Tripartite ATP-independent periplasmic transporters DctQ component" evidence="10">
    <location>
        <begin position="32"/>
        <end position="163"/>
    </location>
</feature>
<keyword evidence="3" id="KW-1003">Cell membrane</keyword>
<keyword evidence="11" id="KW-0614">Plasmid</keyword>
<evidence type="ECO:0000256" key="8">
    <source>
        <dbReference type="ARBA" id="ARBA00038436"/>
    </source>
</evidence>
<evidence type="ECO:0000259" key="10">
    <source>
        <dbReference type="Pfam" id="PF04290"/>
    </source>
</evidence>
<sequence>MQEQSEIVETPENPTLLERVGEAIIVPLMLAIIAVGFVAVCLRYVFNGHYALFWSEEVIRYAFIWLFWLCAPILVWRRAMFTVDVFVNMMPRAMQRGVAILLDLAVIVLMATFVYYGWVMARVNAPQLSSALSLSLFWIYLAIPVGSALIIFATIARMVRDMRNGTREAGQ</sequence>
<dbReference type="Proteomes" id="UP001234585">
    <property type="component" value="Plasmid unnamed1"/>
</dbReference>
<dbReference type="RefSeq" id="WP_306038776.1">
    <property type="nucleotide sequence ID" value="NZ_CP132303.1"/>
</dbReference>
<dbReference type="InterPro" id="IPR007387">
    <property type="entry name" value="TRAP_DctQ"/>
</dbReference>
<feature type="transmembrane region" description="Helical" evidence="9">
    <location>
        <begin position="97"/>
        <end position="118"/>
    </location>
</feature>
<gene>
    <name evidence="11" type="ORF">Q9313_21680</name>
</gene>
<evidence type="ECO:0000256" key="9">
    <source>
        <dbReference type="RuleBase" id="RU369079"/>
    </source>
</evidence>
<keyword evidence="4 9" id="KW-0997">Cell inner membrane</keyword>
<dbReference type="AlphaFoldDB" id="A0AA50CNU0"/>
<comment type="subcellular location">
    <subcellularLocation>
        <location evidence="1 9">Cell inner membrane</location>
        <topology evidence="1 9">Multi-pass membrane protein</topology>
    </subcellularLocation>
</comment>
<evidence type="ECO:0000256" key="7">
    <source>
        <dbReference type="ARBA" id="ARBA00023136"/>
    </source>
</evidence>
<evidence type="ECO:0000256" key="1">
    <source>
        <dbReference type="ARBA" id="ARBA00004429"/>
    </source>
</evidence>
<dbReference type="GO" id="GO:0005886">
    <property type="term" value="C:plasma membrane"/>
    <property type="evidence" value="ECO:0007669"/>
    <property type="project" value="UniProtKB-SubCell"/>
</dbReference>
<dbReference type="PANTHER" id="PTHR35011">
    <property type="entry name" value="2,3-DIKETO-L-GULONATE TRAP TRANSPORTER SMALL PERMEASE PROTEIN YIAM"/>
    <property type="match status" value="1"/>
</dbReference>
<accession>A0AA50CNU0</accession>
<evidence type="ECO:0000256" key="4">
    <source>
        <dbReference type="ARBA" id="ARBA00022519"/>
    </source>
</evidence>
<geneLocation type="plasmid" evidence="11 12">
    <name>unnamed1</name>
</geneLocation>
<keyword evidence="5 9" id="KW-0812">Transmembrane</keyword>